<organism evidence="8 9">
    <name type="scientific">Allosphingosinicella flava</name>
    <dbReference type="NCBI Taxonomy" id="2771430"/>
    <lineage>
        <taxon>Bacteria</taxon>
        <taxon>Pseudomonadati</taxon>
        <taxon>Pseudomonadota</taxon>
        <taxon>Alphaproteobacteria</taxon>
        <taxon>Sphingomonadales</taxon>
        <taxon>Sphingomonadaceae</taxon>
        <taxon>Allosphingosinicella</taxon>
    </lineage>
</organism>
<dbReference type="InterPro" id="IPR022893">
    <property type="entry name" value="Shikimate_DH_fam"/>
</dbReference>
<dbReference type="InterPro" id="IPR028939">
    <property type="entry name" value="P5C_Rdtase_cat_N"/>
</dbReference>
<name>A0A7T2GIV4_9SPHN</name>
<keyword evidence="3 4" id="KW-0057">Aromatic amino acid biosynthesis</keyword>
<dbReference type="GO" id="GO:0009423">
    <property type="term" value="P:chorismate biosynthetic process"/>
    <property type="evidence" value="ECO:0007669"/>
    <property type="project" value="UniProtKB-UniRule"/>
</dbReference>
<dbReference type="SUPFAM" id="SSF51735">
    <property type="entry name" value="NAD(P)-binding Rossmann-fold domains"/>
    <property type="match status" value="1"/>
</dbReference>
<dbReference type="GO" id="GO:0050661">
    <property type="term" value="F:NADP binding"/>
    <property type="evidence" value="ECO:0007669"/>
    <property type="project" value="TreeGrafter"/>
</dbReference>
<dbReference type="GO" id="GO:0019632">
    <property type="term" value="P:shikimate metabolic process"/>
    <property type="evidence" value="ECO:0007669"/>
    <property type="project" value="TreeGrafter"/>
</dbReference>
<dbReference type="GO" id="GO:0008652">
    <property type="term" value="P:amino acid biosynthetic process"/>
    <property type="evidence" value="ECO:0007669"/>
    <property type="project" value="UniProtKB-KW"/>
</dbReference>
<comment type="subunit">
    <text evidence="4">Homodimer.</text>
</comment>
<comment type="function">
    <text evidence="4">Involved in the biosynthesis of the chorismate, which leads to the biosynthesis of aromatic amino acids. Catalyzes the reversible NADPH linked reduction of 3-dehydroshikimate (DHSA) to yield shikimate (SA).</text>
</comment>
<protein>
    <recommendedName>
        <fullName evidence="4">Shikimate dehydrogenase (NADP(+))</fullName>
        <shortName evidence="4">SDH</shortName>
        <ecNumber evidence="4">1.1.1.25</ecNumber>
    </recommendedName>
</protein>
<dbReference type="Pfam" id="PF08501">
    <property type="entry name" value="Shikimate_dh_N"/>
    <property type="match status" value="1"/>
</dbReference>
<dbReference type="Gene3D" id="3.40.50.10860">
    <property type="entry name" value="Leucine Dehydrogenase, chain A, domain 1"/>
    <property type="match status" value="1"/>
</dbReference>
<dbReference type="GO" id="GO:0005829">
    <property type="term" value="C:cytosol"/>
    <property type="evidence" value="ECO:0007669"/>
    <property type="project" value="TreeGrafter"/>
</dbReference>
<reference evidence="8 9" key="1">
    <citation type="submission" date="2020-11" db="EMBL/GenBank/DDBJ databases">
        <title>Genome seq and assembly of Sphingosinicella sp.</title>
        <authorList>
            <person name="Chhetri G."/>
        </authorList>
    </citation>
    <scope>NUCLEOTIDE SEQUENCE [LARGE SCALE GENOMIC DNA]</scope>
    <source>
        <strain evidence="8 9">UDD2</strain>
    </source>
</reference>
<feature type="domain" description="SDH C-terminal" evidence="7">
    <location>
        <begin position="232"/>
        <end position="256"/>
    </location>
</feature>
<dbReference type="KEGG" id="sflv:IC614_09395"/>
<comment type="caution">
    <text evidence="4">Lacks conserved residue(s) required for the propagation of feature annotation.</text>
</comment>
<feature type="binding site" evidence="4">
    <location>
        <position position="209"/>
    </location>
    <ligand>
        <name>NADP(+)</name>
        <dbReference type="ChEBI" id="CHEBI:58349"/>
    </ligand>
</feature>
<feature type="binding site" evidence="4">
    <location>
        <begin position="16"/>
        <end position="18"/>
    </location>
    <ligand>
        <name>shikimate</name>
        <dbReference type="ChEBI" id="CHEBI:36208"/>
    </ligand>
</feature>
<dbReference type="InterPro" id="IPR046346">
    <property type="entry name" value="Aminoacid_DH-like_N_sf"/>
</dbReference>
<dbReference type="InterPro" id="IPR036291">
    <property type="entry name" value="NAD(P)-bd_dom_sf"/>
</dbReference>
<comment type="pathway">
    <text evidence="1 4">Metabolic intermediate biosynthesis; chorismate biosynthesis; chorismate from D-erythrose 4-phosphate and phosphoenolpyruvate: step 4/7.</text>
</comment>
<dbReference type="HAMAP" id="MF_00222">
    <property type="entry name" value="Shikimate_DH_AroE"/>
    <property type="match status" value="1"/>
</dbReference>
<dbReference type="EMBL" id="CP065592">
    <property type="protein sequence ID" value="QPQ54542.1"/>
    <property type="molecule type" value="Genomic_DNA"/>
</dbReference>
<dbReference type="PANTHER" id="PTHR21089">
    <property type="entry name" value="SHIKIMATE DEHYDROGENASE"/>
    <property type="match status" value="1"/>
</dbReference>
<dbReference type="Pfam" id="PF18317">
    <property type="entry name" value="SDH_C"/>
    <property type="match status" value="1"/>
</dbReference>
<feature type="binding site" evidence="4">
    <location>
        <position position="239"/>
    </location>
    <ligand>
        <name>shikimate</name>
        <dbReference type="ChEBI" id="CHEBI:36208"/>
    </ligand>
</feature>
<keyword evidence="2 4" id="KW-0560">Oxidoreductase</keyword>
<feature type="active site" description="Proton acceptor" evidence="4">
    <location>
        <position position="68"/>
    </location>
</feature>
<feature type="binding site" evidence="4">
    <location>
        <position position="80"/>
    </location>
    <ligand>
        <name>NADP(+)</name>
        <dbReference type="ChEBI" id="CHEBI:58349"/>
    </ligand>
</feature>
<keyword evidence="4" id="KW-0028">Amino-acid biosynthesis</keyword>
<dbReference type="UniPathway" id="UPA00053">
    <property type="reaction ID" value="UER00087"/>
</dbReference>
<dbReference type="EC" id="1.1.1.25" evidence="4"/>
<dbReference type="SUPFAM" id="SSF53223">
    <property type="entry name" value="Aminoacid dehydrogenase-like, N-terminal domain"/>
    <property type="match status" value="1"/>
</dbReference>
<dbReference type="AlphaFoldDB" id="A0A7T2GIV4"/>
<feature type="domain" description="Pyrroline-5-carboxylate reductase catalytic N-terminal" evidence="5">
    <location>
        <begin position="120"/>
        <end position="190"/>
    </location>
</feature>
<dbReference type="InterPro" id="IPR041121">
    <property type="entry name" value="SDH_C"/>
</dbReference>
<accession>A0A7T2GIV4</accession>
<sequence length="266" mass="27323">MSVPYAEVIGDPVAHSLSPIIHAFWLARLGLPGAYRALRLVADDLPAYFAARAKDPAWRGCNVTMPLKEAILPYLTSQSEGVRLTGACNTVSSAGTAYNSDIAGVRDTLTGHGIGKDGAVRIIGTGGAARAAIAGCLAAGISAHRITVHGRSADKASALAAALLGDSGRIGALDDDDLAGADILINASPLGMAGFPPLAVEPQGLVFDMVYHPRETALLASARARGLPTVDGIDMLIAQAAAAFPIFFGHPAPRDADAALRQRLTS</sequence>
<evidence type="ECO:0000259" key="6">
    <source>
        <dbReference type="Pfam" id="PF08501"/>
    </source>
</evidence>
<dbReference type="Proteomes" id="UP000594873">
    <property type="component" value="Chromosome"/>
</dbReference>
<dbReference type="GO" id="GO:0009073">
    <property type="term" value="P:aromatic amino acid family biosynthetic process"/>
    <property type="evidence" value="ECO:0007669"/>
    <property type="project" value="UniProtKB-KW"/>
</dbReference>
<dbReference type="InterPro" id="IPR013708">
    <property type="entry name" value="Shikimate_DH-bd_N"/>
</dbReference>
<feature type="binding site" evidence="4">
    <location>
        <position position="64"/>
    </location>
    <ligand>
        <name>shikimate</name>
        <dbReference type="ChEBI" id="CHEBI:36208"/>
    </ligand>
</feature>
<keyword evidence="9" id="KW-1185">Reference proteome</keyword>
<evidence type="ECO:0000313" key="9">
    <source>
        <dbReference type="Proteomes" id="UP000594873"/>
    </source>
</evidence>
<feature type="binding site" evidence="4">
    <location>
        <position position="89"/>
    </location>
    <ligand>
        <name>shikimate</name>
        <dbReference type="ChEBI" id="CHEBI:36208"/>
    </ligand>
</feature>
<comment type="catalytic activity">
    <reaction evidence="4">
        <text>shikimate + NADP(+) = 3-dehydroshikimate + NADPH + H(+)</text>
        <dbReference type="Rhea" id="RHEA:17737"/>
        <dbReference type="ChEBI" id="CHEBI:15378"/>
        <dbReference type="ChEBI" id="CHEBI:16630"/>
        <dbReference type="ChEBI" id="CHEBI:36208"/>
        <dbReference type="ChEBI" id="CHEBI:57783"/>
        <dbReference type="ChEBI" id="CHEBI:58349"/>
        <dbReference type="EC" id="1.1.1.25"/>
    </reaction>
</comment>
<dbReference type="Gene3D" id="3.40.50.720">
    <property type="entry name" value="NAD(P)-binding Rossmann-like Domain"/>
    <property type="match status" value="1"/>
</dbReference>
<proteinExistence type="inferred from homology"/>
<dbReference type="RefSeq" id="WP_200971068.1">
    <property type="nucleotide sequence ID" value="NZ_CP065592.1"/>
</dbReference>
<feature type="binding site" evidence="4">
    <location>
        <position position="101"/>
    </location>
    <ligand>
        <name>shikimate</name>
        <dbReference type="ChEBI" id="CHEBI:36208"/>
    </ligand>
</feature>
<comment type="similarity">
    <text evidence="4">Belongs to the shikimate dehydrogenase family.</text>
</comment>
<dbReference type="Pfam" id="PF03807">
    <property type="entry name" value="F420_oxidored"/>
    <property type="match status" value="1"/>
</dbReference>
<evidence type="ECO:0000259" key="5">
    <source>
        <dbReference type="Pfam" id="PF03807"/>
    </source>
</evidence>
<evidence type="ECO:0000256" key="4">
    <source>
        <dbReference type="HAMAP-Rule" id="MF_00222"/>
    </source>
</evidence>
<evidence type="ECO:0000256" key="2">
    <source>
        <dbReference type="ARBA" id="ARBA00023002"/>
    </source>
</evidence>
<feature type="binding site" evidence="4">
    <location>
        <position position="232"/>
    </location>
    <ligand>
        <name>NADP(+)</name>
        <dbReference type="ChEBI" id="CHEBI:58349"/>
    </ligand>
</feature>
<dbReference type="GO" id="GO:0004764">
    <property type="term" value="F:shikimate 3-dehydrogenase (NADP+) activity"/>
    <property type="evidence" value="ECO:0007669"/>
    <property type="project" value="UniProtKB-UniRule"/>
</dbReference>
<evidence type="ECO:0000256" key="1">
    <source>
        <dbReference type="ARBA" id="ARBA00004871"/>
    </source>
</evidence>
<dbReference type="PANTHER" id="PTHR21089:SF1">
    <property type="entry name" value="BIFUNCTIONAL 3-DEHYDROQUINATE DEHYDRATASE_SHIKIMATE DEHYDROGENASE, CHLOROPLASTIC"/>
    <property type="match status" value="1"/>
</dbReference>
<feature type="binding site" evidence="4">
    <location>
        <position position="211"/>
    </location>
    <ligand>
        <name>shikimate</name>
        <dbReference type="ChEBI" id="CHEBI:36208"/>
    </ligand>
</feature>
<gene>
    <name evidence="4" type="primary">aroE</name>
    <name evidence="8" type="ORF">IC614_09395</name>
</gene>
<evidence type="ECO:0000313" key="8">
    <source>
        <dbReference type="EMBL" id="QPQ54542.1"/>
    </source>
</evidence>
<keyword evidence="4" id="KW-0521">NADP</keyword>
<feature type="domain" description="Shikimate dehydrogenase substrate binding N-terminal" evidence="6">
    <location>
        <begin position="8"/>
        <end position="91"/>
    </location>
</feature>
<evidence type="ECO:0000259" key="7">
    <source>
        <dbReference type="Pfam" id="PF18317"/>
    </source>
</evidence>
<evidence type="ECO:0000256" key="3">
    <source>
        <dbReference type="ARBA" id="ARBA00023141"/>
    </source>
</evidence>